<evidence type="ECO:0000256" key="6">
    <source>
        <dbReference type="ARBA" id="ARBA00023002"/>
    </source>
</evidence>
<evidence type="ECO:0000256" key="7">
    <source>
        <dbReference type="ARBA" id="ARBA00023004"/>
    </source>
</evidence>
<feature type="domain" description="Radical SAM core" evidence="9">
    <location>
        <begin position="15"/>
        <end position="258"/>
    </location>
</feature>
<dbReference type="GO" id="GO:0016491">
    <property type="term" value="F:oxidoreductase activity"/>
    <property type="evidence" value="ECO:0007669"/>
    <property type="project" value="UniProtKB-KW"/>
</dbReference>
<dbReference type="InterPro" id="IPR058240">
    <property type="entry name" value="rSAM_sf"/>
</dbReference>
<keyword evidence="4" id="KW-0949">S-adenosyl-L-methionine</keyword>
<dbReference type="InterPro" id="IPR013785">
    <property type="entry name" value="Aldolase_TIM"/>
</dbReference>
<dbReference type="SFLD" id="SFLDG01066">
    <property type="entry name" value="organic_radical-activating_enz"/>
    <property type="match status" value="1"/>
</dbReference>
<evidence type="ECO:0000256" key="5">
    <source>
        <dbReference type="ARBA" id="ARBA00022723"/>
    </source>
</evidence>
<reference evidence="10 11" key="1">
    <citation type="submission" date="2019-07" db="EMBL/GenBank/DDBJ databases">
        <title>Thalassofilum flectens gen. nov., sp. nov., a novel moderate thermophilic anaerobe from a shallow sea hot spring in Kunashir Island (Russia), representing a new family in the order Bacteroidales, and proposal of Thalassofilacea fam. nov.</title>
        <authorList>
            <person name="Kochetkova T.V."/>
            <person name="Podosokorskaya O.A."/>
            <person name="Novikov A."/>
            <person name="Elcheninov A.G."/>
            <person name="Toshchakov S.V."/>
            <person name="Kublanov I.V."/>
        </authorList>
    </citation>
    <scope>NUCLEOTIDE SEQUENCE [LARGE SCALE GENOMIC DNA]</scope>
    <source>
        <strain evidence="10 11">38-H</strain>
    </source>
</reference>
<keyword evidence="5" id="KW-0479">Metal-binding</keyword>
<dbReference type="Proteomes" id="UP000500961">
    <property type="component" value="Chromosome"/>
</dbReference>
<keyword evidence="11" id="KW-1185">Reference proteome</keyword>
<evidence type="ECO:0000256" key="1">
    <source>
        <dbReference type="ARBA" id="ARBA00001966"/>
    </source>
</evidence>
<dbReference type="EMBL" id="CP041345">
    <property type="protein sequence ID" value="QKG81114.1"/>
    <property type="molecule type" value="Genomic_DNA"/>
</dbReference>
<dbReference type="KEGG" id="ttz:FHG85_12840"/>
<proteinExistence type="inferred from homology"/>
<dbReference type="PANTHER" id="PTHR30352:SF4">
    <property type="entry name" value="PYRUVATE FORMATE-LYASE 2-ACTIVATING ENZYME"/>
    <property type="match status" value="1"/>
</dbReference>
<dbReference type="PROSITE" id="PS51918">
    <property type="entry name" value="RADICAL_SAM"/>
    <property type="match status" value="1"/>
</dbReference>
<dbReference type="GO" id="GO:0051539">
    <property type="term" value="F:4 iron, 4 sulfur cluster binding"/>
    <property type="evidence" value="ECO:0007669"/>
    <property type="project" value="UniProtKB-KW"/>
</dbReference>
<evidence type="ECO:0000256" key="8">
    <source>
        <dbReference type="ARBA" id="ARBA00023014"/>
    </source>
</evidence>
<keyword evidence="7" id="KW-0408">Iron</keyword>
<keyword evidence="3" id="KW-0004">4Fe-4S</keyword>
<dbReference type="GO" id="GO:0046872">
    <property type="term" value="F:metal ion binding"/>
    <property type="evidence" value="ECO:0007669"/>
    <property type="project" value="UniProtKB-KW"/>
</dbReference>
<keyword evidence="8" id="KW-0411">Iron-sulfur</keyword>
<gene>
    <name evidence="10" type="ORF">FHG85_12840</name>
</gene>
<dbReference type="InterPro" id="IPR007197">
    <property type="entry name" value="rSAM"/>
</dbReference>
<dbReference type="PIRSF" id="PIRSF000371">
    <property type="entry name" value="PFL_act_enz"/>
    <property type="match status" value="1"/>
</dbReference>
<dbReference type="SUPFAM" id="SSF102114">
    <property type="entry name" value="Radical SAM enzymes"/>
    <property type="match status" value="1"/>
</dbReference>
<keyword evidence="6" id="KW-0560">Oxidoreductase</keyword>
<accession>A0A7D4AYY1</accession>
<dbReference type="InterPro" id="IPR012839">
    <property type="entry name" value="Organic_radical_activase"/>
</dbReference>
<dbReference type="RefSeq" id="WP_173076555.1">
    <property type="nucleotide sequence ID" value="NZ_CP041345.1"/>
</dbReference>
<dbReference type="AlphaFoldDB" id="A0A7D4AYY1"/>
<dbReference type="PROSITE" id="PS01087">
    <property type="entry name" value="RADICAL_ACTIVATING"/>
    <property type="match status" value="1"/>
</dbReference>
<dbReference type="NCBIfam" id="TIGR02494">
    <property type="entry name" value="PFLE_PFLC"/>
    <property type="match status" value="1"/>
</dbReference>
<comment type="similarity">
    <text evidence="2">Belongs to the organic radical-activating enzymes family.</text>
</comment>
<comment type="cofactor">
    <cofactor evidence="1">
        <name>[4Fe-4S] cluster</name>
        <dbReference type="ChEBI" id="CHEBI:49883"/>
    </cofactor>
</comment>
<protein>
    <submittedName>
        <fullName evidence="10">Glycyl-radical enzyme activating protein</fullName>
    </submittedName>
</protein>
<evidence type="ECO:0000313" key="11">
    <source>
        <dbReference type="Proteomes" id="UP000500961"/>
    </source>
</evidence>
<sequence length="265" mass="30497">MEKGIIFDIRHFSTHDGPGIRTTVFFKGCPLRCIWCHNPESQKLEPEAINRTKKLDGQEFEVKEILGRYISTDEVIKEIETQVSIFDESNGGVTFSGGEPLMQPRFLLELLKRCREHDIHTAVDTCGFAAPELFRSILPYTNLFLYDLKIIKSDKHKYYTAQPNEIILNNLSMLNQLGASVMVRVPLIPGITDDEENLLAIKEIVKGNNSIKRLDLLPYHHMAKDKYRRLNLPFELEDLEAYKNERLKEIELMFSDLEMPISIGG</sequence>
<dbReference type="Pfam" id="PF04055">
    <property type="entry name" value="Radical_SAM"/>
    <property type="match status" value="1"/>
</dbReference>
<dbReference type="SFLD" id="SFLDS00029">
    <property type="entry name" value="Radical_SAM"/>
    <property type="match status" value="1"/>
</dbReference>
<evidence type="ECO:0000256" key="2">
    <source>
        <dbReference type="ARBA" id="ARBA00009777"/>
    </source>
</evidence>
<evidence type="ECO:0000313" key="10">
    <source>
        <dbReference type="EMBL" id="QKG81114.1"/>
    </source>
</evidence>
<organism evidence="10 11">
    <name type="scientific">Tenuifilum thalassicum</name>
    <dbReference type="NCBI Taxonomy" id="2590900"/>
    <lineage>
        <taxon>Bacteria</taxon>
        <taxon>Pseudomonadati</taxon>
        <taxon>Bacteroidota</taxon>
        <taxon>Bacteroidia</taxon>
        <taxon>Bacteroidales</taxon>
        <taxon>Tenuifilaceae</taxon>
        <taxon>Tenuifilum</taxon>
    </lineage>
</organism>
<dbReference type="InterPro" id="IPR034457">
    <property type="entry name" value="Organic_radical-activating"/>
</dbReference>
<evidence type="ECO:0000259" key="9">
    <source>
        <dbReference type="PROSITE" id="PS51918"/>
    </source>
</evidence>
<dbReference type="PANTHER" id="PTHR30352">
    <property type="entry name" value="PYRUVATE FORMATE-LYASE-ACTIVATING ENZYME"/>
    <property type="match status" value="1"/>
</dbReference>
<evidence type="ECO:0000256" key="3">
    <source>
        <dbReference type="ARBA" id="ARBA00022485"/>
    </source>
</evidence>
<name>A0A7D4AYY1_9BACT</name>
<dbReference type="InterPro" id="IPR001989">
    <property type="entry name" value="Radical_activat_CS"/>
</dbReference>
<evidence type="ECO:0000256" key="4">
    <source>
        <dbReference type="ARBA" id="ARBA00022691"/>
    </source>
</evidence>
<dbReference type="CDD" id="cd01335">
    <property type="entry name" value="Radical_SAM"/>
    <property type="match status" value="1"/>
</dbReference>
<dbReference type="Gene3D" id="3.20.20.70">
    <property type="entry name" value="Aldolase class I"/>
    <property type="match status" value="1"/>
</dbReference>